<evidence type="ECO:0000313" key="2">
    <source>
        <dbReference type="Proteomes" id="UP000053825"/>
    </source>
</evidence>
<dbReference type="EMBL" id="KQ414934">
    <property type="protein sequence ID" value="KOC59256.1"/>
    <property type="molecule type" value="Genomic_DNA"/>
</dbReference>
<keyword evidence="2" id="KW-1185">Reference proteome</keyword>
<proteinExistence type="predicted"/>
<reference evidence="1 2" key="1">
    <citation type="submission" date="2015-07" db="EMBL/GenBank/DDBJ databases">
        <title>The genome of Habropoda laboriosa.</title>
        <authorList>
            <person name="Pan H."/>
            <person name="Kapheim K."/>
        </authorList>
    </citation>
    <scope>NUCLEOTIDE SEQUENCE [LARGE SCALE GENOMIC DNA]</scope>
    <source>
        <strain evidence="1">0110345459</strain>
    </source>
</reference>
<dbReference type="Proteomes" id="UP000053825">
    <property type="component" value="Unassembled WGS sequence"/>
</dbReference>
<accession>A0A0L7QL52</accession>
<keyword evidence="1" id="KW-0808">Transferase</keyword>
<name>A0A0L7QL52_9HYME</name>
<evidence type="ECO:0000313" key="1">
    <source>
        <dbReference type="EMBL" id="KOC59256.1"/>
    </source>
</evidence>
<dbReference type="GO" id="GO:0016301">
    <property type="term" value="F:kinase activity"/>
    <property type="evidence" value="ECO:0007669"/>
    <property type="project" value="UniProtKB-KW"/>
</dbReference>
<protein>
    <submittedName>
        <fullName evidence="1">FAST kinase domain-containing protein 5</fullName>
    </submittedName>
</protein>
<keyword evidence="1" id="KW-0418">Kinase</keyword>
<dbReference type="OrthoDB" id="10064757at2759"/>
<dbReference type="AlphaFoldDB" id="A0A0L7QL52"/>
<organism evidence="1 2">
    <name type="scientific">Habropoda laboriosa</name>
    <dbReference type="NCBI Taxonomy" id="597456"/>
    <lineage>
        <taxon>Eukaryota</taxon>
        <taxon>Metazoa</taxon>
        <taxon>Ecdysozoa</taxon>
        <taxon>Arthropoda</taxon>
        <taxon>Hexapoda</taxon>
        <taxon>Insecta</taxon>
        <taxon>Pterygota</taxon>
        <taxon>Neoptera</taxon>
        <taxon>Endopterygota</taxon>
        <taxon>Hymenoptera</taxon>
        <taxon>Apocrita</taxon>
        <taxon>Aculeata</taxon>
        <taxon>Apoidea</taxon>
        <taxon>Anthophila</taxon>
        <taxon>Apidae</taxon>
        <taxon>Habropoda</taxon>
    </lineage>
</organism>
<gene>
    <name evidence="1" type="ORF">WH47_11442</name>
</gene>
<sequence>MNLVARLILNYRCNHTKVILLRLFKGTHCTTWTSDIFQRIPREYKYFLPCCTYRTIADNKSHLHNIPEIEAYVSEHKILHSLFENSVHYKNNIIPPITTVQQVSSEELNHFYIIDWESQTAQDILTAIKKLTYCHIRGSSFEKSLYNDILQATIPKLPQFNDQMIKIFIQCLITLYDKVGDVNVYRKLLKALNKECVNRFYPSDVDEMLLLSDAFYRLNDHDSEYKWRAMRKLCFKVHKLSGKNLVQLLFLLNLVKGGTTSFLNMFEIECHLEECMYELSGNEIGIIARGFFLNKKKVRSKTLMPKILIKVQQCADTMDSTTLASVMKLSRYSDCIHCIPEFQDMLKSVHKKVPELSLKCLTHIVHTCASLRVYDKVLIDSILERTGNELKSIRLKDIERILYAICTLTPSTSYYTDICHKFLNEITSTFQTDRAIEIEKYSGSLARILIFLAVKDIYTPELTQHVFDPVFVQKIYKNNLKLLSNDLLFLHCCIQIDMPHYEGPLFAENIYEYLVKTYNCNDDVHRKDNRIKLRNEVVFLCKNKLGINVYIDYILPHHSHRHIVLGLDENNKCIDVEPILSKMPLGTIKYVNSDELKKIKWKVLYIYPALAKIHGYDGYNGNLCKRVSHIRTVGYTPLPVISQIIVYSIIL</sequence>